<protein>
    <submittedName>
        <fullName evidence="4">Uncharacterized protein</fullName>
    </submittedName>
</protein>
<feature type="signal peptide" evidence="2">
    <location>
        <begin position="1"/>
        <end position="22"/>
    </location>
</feature>
<feature type="chain" id="PRO_5044562967" evidence="2">
    <location>
        <begin position="23"/>
        <end position="164"/>
    </location>
</feature>
<name>A0A1N6M4E6_9VIBR</name>
<gene>
    <name evidence="4" type="ORF">VSP9026_01989</name>
    <name evidence="3" type="ORF">Vspart_00648</name>
</gene>
<reference evidence="3 6" key="3">
    <citation type="journal article" date="2020" name="J. Nat. Prod.">
        <title>Genomics-Metabolomics Profiling Disclosed Marine Vibrio spartinae 3.6 as a Producer of a New Branched Side Chain Prodigiosin.</title>
        <authorList>
            <person name="Vitale G.A."/>
            <person name="Sciarretta M."/>
            <person name="Palma Esposito F."/>
            <person name="January G.G."/>
            <person name="Giaccio M."/>
            <person name="Bunk B."/>
            <person name="Sproer C."/>
            <person name="Bajerski F."/>
            <person name="Power D."/>
            <person name="Festa C."/>
            <person name="Monti M.C."/>
            <person name="D'Auria M.V."/>
            <person name="de Pascale D."/>
        </authorList>
    </citation>
    <scope>NUCLEOTIDE SEQUENCE [LARGE SCALE GENOMIC DNA]</scope>
    <source>
        <strain evidence="3 6">3.6</strain>
    </source>
</reference>
<evidence type="ECO:0000313" key="3">
    <source>
        <dbReference type="EMBL" id="QMV13419.1"/>
    </source>
</evidence>
<dbReference type="Proteomes" id="UP000184774">
    <property type="component" value="Unassembled WGS sequence"/>
</dbReference>
<evidence type="ECO:0000313" key="4">
    <source>
        <dbReference type="EMBL" id="SIO94298.1"/>
    </source>
</evidence>
<reference evidence="3" key="2">
    <citation type="submission" date="2019-11" db="EMBL/GenBank/DDBJ databases">
        <authorList>
            <person name="January G."/>
            <person name="Bunk B."/>
        </authorList>
    </citation>
    <scope>NUCLEOTIDE SEQUENCE</scope>
    <source>
        <strain evidence="3">3.6</strain>
    </source>
</reference>
<dbReference type="Proteomes" id="UP000515264">
    <property type="component" value="Chromosome 1"/>
</dbReference>
<evidence type="ECO:0000313" key="6">
    <source>
        <dbReference type="Proteomes" id="UP000515264"/>
    </source>
</evidence>
<reference evidence="4 5" key="1">
    <citation type="submission" date="2016-12" db="EMBL/GenBank/DDBJ databases">
        <authorList>
            <person name="Song W.-J."/>
            <person name="Kurnit D.M."/>
        </authorList>
    </citation>
    <scope>NUCLEOTIDE SEQUENCE [LARGE SCALE GENOMIC DNA]</scope>
    <source>
        <strain evidence="4 5">CECT 9026</strain>
    </source>
</reference>
<proteinExistence type="predicted"/>
<accession>A0A1N6M4E6</accession>
<evidence type="ECO:0000256" key="2">
    <source>
        <dbReference type="SAM" id="SignalP"/>
    </source>
</evidence>
<evidence type="ECO:0000256" key="1">
    <source>
        <dbReference type="SAM" id="MobiDB-lite"/>
    </source>
</evidence>
<sequence length="164" mass="16970">MKRKGLVVNILWSVGLTFSVMAAPDNGTQTDTVSAAAAPNEQAQVEQRVEQLFAVHSPLDVVAMIAGENPLDAPMVLQAVYRKAPNVSLESLVLAAFNAAPEAALAIASMALDLGLDATLLPQLAITANIDPTTVAQATAAGPAETQQAPLIRRHPRGSGISPS</sequence>
<keyword evidence="6" id="KW-1185">Reference proteome</keyword>
<feature type="region of interest" description="Disordered" evidence="1">
    <location>
        <begin position="138"/>
        <end position="164"/>
    </location>
</feature>
<keyword evidence="2" id="KW-0732">Signal</keyword>
<dbReference type="AlphaFoldDB" id="A0A1N6M4E6"/>
<dbReference type="EMBL" id="FSSB01000011">
    <property type="protein sequence ID" value="SIO94298.1"/>
    <property type="molecule type" value="Genomic_DNA"/>
</dbReference>
<organism evidence="4 5">
    <name type="scientific">Vibrio spartinae</name>
    <dbReference type="NCBI Taxonomy" id="1918945"/>
    <lineage>
        <taxon>Bacteria</taxon>
        <taxon>Pseudomonadati</taxon>
        <taxon>Pseudomonadota</taxon>
        <taxon>Gammaproteobacteria</taxon>
        <taxon>Vibrionales</taxon>
        <taxon>Vibrionaceae</taxon>
        <taxon>Vibrio</taxon>
    </lineage>
</organism>
<dbReference type="EMBL" id="CP046268">
    <property type="protein sequence ID" value="QMV13419.1"/>
    <property type="molecule type" value="Genomic_DNA"/>
</dbReference>
<evidence type="ECO:0000313" key="5">
    <source>
        <dbReference type="Proteomes" id="UP000184774"/>
    </source>
</evidence>